<comment type="caution">
    <text evidence="1">The sequence shown here is derived from an EMBL/GenBank/DDBJ whole genome shotgun (WGS) entry which is preliminary data.</text>
</comment>
<keyword evidence="2" id="KW-1185">Reference proteome</keyword>
<evidence type="ECO:0000313" key="2">
    <source>
        <dbReference type="Proteomes" id="UP000719412"/>
    </source>
</evidence>
<protein>
    <recommendedName>
        <fullName evidence="3">Retrotransposon Copia-like N-terminal domain-containing protein</fullName>
    </recommendedName>
</protein>
<dbReference type="AlphaFoldDB" id="A0A8J6H5P5"/>
<evidence type="ECO:0008006" key="3">
    <source>
        <dbReference type="Google" id="ProtNLM"/>
    </source>
</evidence>
<proteinExistence type="predicted"/>
<evidence type="ECO:0000313" key="1">
    <source>
        <dbReference type="EMBL" id="KAH0808391.1"/>
    </source>
</evidence>
<dbReference type="Proteomes" id="UP000719412">
    <property type="component" value="Unassembled WGS sequence"/>
</dbReference>
<dbReference type="Pfam" id="PF14223">
    <property type="entry name" value="Retrotran_gag_2"/>
    <property type="match status" value="1"/>
</dbReference>
<reference evidence="1" key="2">
    <citation type="submission" date="2021-08" db="EMBL/GenBank/DDBJ databases">
        <authorList>
            <person name="Eriksson T."/>
        </authorList>
    </citation>
    <scope>NUCLEOTIDE SEQUENCE</scope>
    <source>
        <strain evidence="1">Stoneville</strain>
        <tissue evidence="1">Whole head</tissue>
    </source>
</reference>
<accession>A0A8J6H5P5</accession>
<reference evidence="1" key="1">
    <citation type="journal article" date="2020" name="J Insects Food Feed">
        <title>The yellow mealworm (Tenebrio molitor) genome: a resource for the emerging insects as food and feed industry.</title>
        <authorList>
            <person name="Eriksson T."/>
            <person name="Andere A."/>
            <person name="Kelstrup H."/>
            <person name="Emery V."/>
            <person name="Picard C."/>
        </authorList>
    </citation>
    <scope>NUCLEOTIDE SEQUENCE</scope>
    <source>
        <strain evidence="1">Stoneville</strain>
        <tissue evidence="1">Whole head</tissue>
    </source>
</reference>
<dbReference type="EMBL" id="JABDTM020028792">
    <property type="protein sequence ID" value="KAH0808391.1"/>
    <property type="molecule type" value="Genomic_DNA"/>
</dbReference>
<organism evidence="1 2">
    <name type="scientific">Tenebrio molitor</name>
    <name type="common">Yellow mealworm beetle</name>
    <dbReference type="NCBI Taxonomy" id="7067"/>
    <lineage>
        <taxon>Eukaryota</taxon>
        <taxon>Metazoa</taxon>
        <taxon>Ecdysozoa</taxon>
        <taxon>Arthropoda</taxon>
        <taxon>Hexapoda</taxon>
        <taxon>Insecta</taxon>
        <taxon>Pterygota</taxon>
        <taxon>Neoptera</taxon>
        <taxon>Endopterygota</taxon>
        <taxon>Coleoptera</taxon>
        <taxon>Polyphaga</taxon>
        <taxon>Cucujiformia</taxon>
        <taxon>Tenebrionidae</taxon>
        <taxon>Tenebrio</taxon>
    </lineage>
</organism>
<sequence>MSDEISARNVSKFNGTNFQSWKFQVNALFVAHGIRDIVDGWRVKPEGVGRDIARWIKYNAKAMFLIESVQLEPLLVCVTAKEMWEKLTSVHEQKSASNKLLLTTKLYEYRMSPGDTIIQHVAKVQNMAAQLQGPNSPPLGRTNPGALIWFRTTPGAPIRFRTFLEPPLGPKHWSFEPDRIDTEEATTTEAKDTSRYYQERRHVRNFGDEFDAVQLQIEIQDEAALQGTERADFGNAYYNIELTILEKIETATVNEAATIANATGFTPSVSSHGSGIKPCLNSRPLCPLTEDPSDLNVSTPGHFLIGTAITSPLEHQIIDVRQNCLRQHVEQMRQHFWNRGCKEYVGQLQERPKSLDPRSPGNSCRVIAVHPGPDNIIRVATLKTDSGTQAPLNERSEISAYFPSTILCSEVAEHTETDCPTNPGAPIWFRTTPGAPISFRTFLEPPLGPKQISTTVLKMLRSAKLHPYKMQMVQELAEDDPDRRIQFCEQRMNLMNCYCYWADHNPH</sequence>
<gene>
    <name evidence="1" type="ORF">GEV33_014398</name>
</gene>
<name>A0A8J6H5P5_TENMO</name>